<dbReference type="EMBL" id="JBHUCX010000099">
    <property type="protein sequence ID" value="MFD1677897.1"/>
    <property type="molecule type" value="Genomic_DNA"/>
</dbReference>
<gene>
    <name evidence="2" type="ORF">ACFSB2_24845</name>
</gene>
<keyword evidence="1" id="KW-0472">Membrane</keyword>
<keyword evidence="1" id="KW-1133">Transmembrane helix</keyword>
<keyword evidence="3" id="KW-1185">Reference proteome</keyword>
<protein>
    <submittedName>
        <fullName evidence="2">Uncharacterized protein</fullName>
    </submittedName>
</protein>
<evidence type="ECO:0000313" key="2">
    <source>
        <dbReference type="EMBL" id="MFD1677897.1"/>
    </source>
</evidence>
<name>A0ABW4JN76_9BACL</name>
<accession>A0ABW4JN76</accession>
<keyword evidence="1" id="KW-0812">Transmembrane</keyword>
<feature type="transmembrane region" description="Helical" evidence="1">
    <location>
        <begin position="28"/>
        <end position="46"/>
    </location>
</feature>
<reference evidence="3" key="1">
    <citation type="journal article" date="2019" name="Int. J. Syst. Evol. Microbiol.">
        <title>The Global Catalogue of Microorganisms (GCM) 10K type strain sequencing project: providing services to taxonomists for standard genome sequencing and annotation.</title>
        <authorList>
            <consortium name="The Broad Institute Genomics Platform"/>
            <consortium name="The Broad Institute Genome Sequencing Center for Infectious Disease"/>
            <person name="Wu L."/>
            <person name="Ma J."/>
        </authorList>
    </citation>
    <scope>NUCLEOTIDE SEQUENCE [LARGE SCALE GENOMIC DNA]</scope>
    <source>
        <strain evidence="3">CGMCC 1.12286</strain>
    </source>
</reference>
<dbReference type="RefSeq" id="WP_377945821.1">
    <property type="nucleotide sequence ID" value="NZ_JBHUCX010000099.1"/>
</dbReference>
<proteinExistence type="predicted"/>
<evidence type="ECO:0000313" key="3">
    <source>
        <dbReference type="Proteomes" id="UP001597079"/>
    </source>
</evidence>
<comment type="caution">
    <text evidence="2">The sequence shown here is derived from an EMBL/GenBank/DDBJ whole genome shotgun (WGS) entry which is preliminary data.</text>
</comment>
<dbReference type="Proteomes" id="UP001597079">
    <property type="component" value="Unassembled WGS sequence"/>
</dbReference>
<sequence length="71" mass="8144">MVVITAIGCLAISVQWWSMSRASGKERMLHFGLLACSAALVMLMTWDKNIMLLQPLRYLFEGMTGWFYQIL</sequence>
<evidence type="ECO:0000256" key="1">
    <source>
        <dbReference type="SAM" id="Phobius"/>
    </source>
</evidence>
<organism evidence="2 3">
    <name type="scientific">Alicyclobacillus fodiniaquatilis</name>
    <dbReference type="NCBI Taxonomy" id="1661150"/>
    <lineage>
        <taxon>Bacteria</taxon>
        <taxon>Bacillati</taxon>
        <taxon>Bacillota</taxon>
        <taxon>Bacilli</taxon>
        <taxon>Bacillales</taxon>
        <taxon>Alicyclobacillaceae</taxon>
        <taxon>Alicyclobacillus</taxon>
    </lineage>
</organism>